<dbReference type="EC" id="3.1.4.-" evidence="2"/>
<protein>
    <recommendedName>
        <fullName evidence="2">Phosphoesterase</fullName>
        <ecNumber evidence="2">3.1.4.-</ecNumber>
    </recommendedName>
</protein>
<keyword evidence="5" id="KW-1185">Reference proteome</keyword>
<keyword evidence="2" id="KW-0479">Metal-binding</keyword>
<sequence length="184" mass="21318">MRFMIASDIHGSAFYCRQMLEAYEREKADRLLLLGDILYHGPRNDLPRDYAPKEVIAMLNPMKEHLLCVRGNCDTEVDQMVLEFPIMAEYCFLDLDGQSVLATHGHVWNPSNPLMLKKGDILLNGHTHIPACEEKDGYIYMNPGSVSIPKENSAHSYMIYENKIFEWKDMNGEVYRTWKTNMHC</sequence>
<evidence type="ECO:0000259" key="3">
    <source>
        <dbReference type="Pfam" id="PF12850"/>
    </source>
</evidence>
<dbReference type="OrthoDB" id="9800565at2"/>
<accession>A0A2Y9C655</accession>
<proteinExistence type="inferred from homology"/>
<dbReference type="InterPro" id="IPR041802">
    <property type="entry name" value="MPP_YfcE"/>
</dbReference>
<dbReference type="GO" id="GO:0016787">
    <property type="term" value="F:hydrolase activity"/>
    <property type="evidence" value="ECO:0007669"/>
    <property type="project" value="UniProtKB-UniRule"/>
</dbReference>
<comment type="cofactor">
    <cofactor evidence="2">
        <name>a divalent metal cation</name>
        <dbReference type="ChEBI" id="CHEBI:60240"/>
    </cofactor>
</comment>
<dbReference type="CDD" id="cd00841">
    <property type="entry name" value="MPP_YfcE"/>
    <property type="match status" value="1"/>
</dbReference>
<organism evidence="4 5">
    <name type="scientific">Faecalicatena orotica</name>
    <dbReference type="NCBI Taxonomy" id="1544"/>
    <lineage>
        <taxon>Bacteria</taxon>
        <taxon>Bacillati</taxon>
        <taxon>Bacillota</taxon>
        <taxon>Clostridia</taxon>
        <taxon>Lachnospirales</taxon>
        <taxon>Lachnospiraceae</taxon>
        <taxon>Faecalicatena</taxon>
    </lineage>
</organism>
<dbReference type="GO" id="GO:0046872">
    <property type="term" value="F:metal ion binding"/>
    <property type="evidence" value="ECO:0007669"/>
    <property type="project" value="UniProtKB-KW"/>
</dbReference>
<dbReference type="Proteomes" id="UP000245845">
    <property type="component" value="Unassembled WGS sequence"/>
</dbReference>
<reference evidence="4 5" key="1">
    <citation type="submission" date="2018-05" db="EMBL/GenBank/DDBJ databases">
        <title>The Hungate 1000. A catalogue of reference genomes from the rumen microbiome.</title>
        <authorList>
            <person name="Kelly W."/>
        </authorList>
    </citation>
    <scope>NUCLEOTIDE SEQUENCE [LARGE SCALE GENOMIC DNA]</scope>
    <source>
        <strain evidence="4 5">NLAE-zl-C242</strain>
    </source>
</reference>
<feature type="domain" description="Calcineurin-like phosphoesterase" evidence="3">
    <location>
        <begin position="1"/>
        <end position="161"/>
    </location>
</feature>
<comment type="similarity">
    <text evidence="1 2">Belongs to the metallophosphoesterase superfamily. YfcE family.</text>
</comment>
<gene>
    <name evidence="4" type="ORF">A8806_11344</name>
</gene>
<dbReference type="Pfam" id="PF12850">
    <property type="entry name" value="Metallophos_2"/>
    <property type="match status" value="1"/>
</dbReference>
<dbReference type="InterPro" id="IPR029052">
    <property type="entry name" value="Metallo-depent_PP-like"/>
</dbReference>
<evidence type="ECO:0000313" key="4">
    <source>
        <dbReference type="EMBL" id="PWJ23611.1"/>
    </source>
</evidence>
<dbReference type="PANTHER" id="PTHR11124">
    <property type="entry name" value="VACUOLAR SORTING PROTEIN VPS29"/>
    <property type="match status" value="1"/>
</dbReference>
<dbReference type="Gene3D" id="3.60.21.10">
    <property type="match status" value="1"/>
</dbReference>
<comment type="caution">
    <text evidence="4">The sequence shown here is derived from an EMBL/GenBank/DDBJ whole genome shotgun (WGS) entry which is preliminary data.</text>
</comment>
<dbReference type="NCBIfam" id="NF006988">
    <property type="entry name" value="PRK09453.1"/>
    <property type="match status" value="1"/>
</dbReference>
<dbReference type="EMBL" id="QGDL01000013">
    <property type="protein sequence ID" value="PWJ23611.1"/>
    <property type="molecule type" value="Genomic_DNA"/>
</dbReference>
<dbReference type="RefSeq" id="WP_109732799.1">
    <property type="nucleotide sequence ID" value="NZ_BAAACK010000005.1"/>
</dbReference>
<dbReference type="InterPro" id="IPR000979">
    <property type="entry name" value="Phosphodiesterase_MJ0936/Vps29"/>
</dbReference>
<evidence type="ECO:0000256" key="2">
    <source>
        <dbReference type="RuleBase" id="RU362039"/>
    </source>
</evidence>
<dbReference type="SUPFAM" id="SSF56300">
    <property type="entry name" value="Metallo-dependent phosphatases"/>
    <property type="match status" value="1"/>
</dbReference>
<dbReference type="NCBIfam" id="TIGR00040">
    <property type="entry name" value="yfcE"/>
    <property type="match status" value="1"/>
</dbReference>
<dbReference type="InterPro" id="IPR024654">
    <property type="entry name" value="Calcineurin-like_PHP_lpxH"/>
</dbReference>
<dbReference type="AlphaFoldDB" id="A0A2Y9C655"/>
<name>A0A2Y9C655_9FIRM</name>
<evidence type="ECO:0000313" key="5">
    <source>
        <dbReference type="Proteomes" id="UP000245845"/>
    </source>
</evidence>
<evidence type="ECO:0000256" key="1">
    <source>
        <dbReference type="ARBA" id="ARBA00008950"/>
    </source>
</evidence>